<evidence type="ECO:0000313" key="10">
    <source>
        <dbReference type="Proteomes" id="UP000636949"/>
    </source>
</evidence>
<evidence type="ECO:0000256" key="1">
    <source>
        <dbReference type="ARBA" id="ARBA00004442"/>
    </source>
</evidence>
<evidence type="ECO:0000313" key="9">
    <source>
        <dbReference type="EMBL" id="GGF95665.1"/>
    </source>
</evidence>
<keyword evidence="10" id="KW-1185">Reference proteome</keyword>
<evidence type="ECO:0000256" key="5">
    <source>
        <dbReference type="ARBA" id="ARBA00022692"/>
    </source>
</evidence>
<evidence type="ECO:0000256" key="7">
    <source>
        <dbReference type="ARBA" id="ARBA00023237"/>
    </source>
</evidence>
<keyword evidence="7" id="KW-0998">Cell outer membrane</keyword>
<accession>A0A8J2Z3Y1</accession>
<dbReference type="PANTHER" id="PTHR30026:SF20">
    <property type="entry name" value="OUTER MEMBRANE PROTEIN TOLC"/>
    <property type="match status" value="1"/>
</dbReference>
<name>A0A8J2Z3Y1_9GAMM</name>
<sequence>MKKITLIMSGLLVLGYASAEPSTAAVPAQVATTAKSSAADAPQAQNLSGIYQLAQKQNAQYLAAEATFNSTQEAVPAALGKLLPNITLGYNAQGNYSSSANASEGQKSKYFTQSPSLTATQALFNWGAWGGYNYASYQAKADAITFVMAQASLITNVASAYFAVLQAQDNLAYAEANQSWNKELLSQTQEKYKVGLSAITDVQAIKAQYEQAVAATVQAKNDLATSYAALSQIIGQSVTAVENLSDKFPFDKPDPDNMDKWMDIALKQNYNIVQNQFLLEAAKAGVSGLWGNFLPAATLTAKASRGLSYQNTNYTSGSNSASVGVGVSWNVLNGGSDYASLKQQQYTKEASKYTLLEAERATESQLKTAYLTVLSDIAQVEAYKQAVIAAEASVKAMKAGYEVGTHTIVDLLQQQQQLFQAQQQYAQAKYDYINDLLTLKNTAGVISYKDIDAINKWLTADKVSTKSSSKI</sequence>
<keyword evidence="8" id="KW-0732">Signal</keyword>
<feature type="chain" id="PRO_5035190027" evidence="8">
    <location>
        <begin position="20"/>
        <end position="471"/>
    </location>
</feature>
<dbReference type="RefSeq" id="WP_117002204.1">
    <property type="nucleotide sequence ID" value="NZ_BMJS01000009.1"/>
</dbReference>
<dbReference type="GO" id="GO:1990281">
    <property type="term" value="C:efflux pump complex"/>
    <property type="evidence" value="ECO:0007669"/>
    <property type="project" value="TreeGrafter"/>
</dbReference>
<dbReference type="PANTHER" id="PTHR30026">
    <property type="entry name" value="OUTER MEMBRANE PROTEIN TOLC"/>
    <property type="match status" value="1"/>
</dbReference>
<dbReference type="Pfam" id="PF02321">
    <property type="entry name" value="OEP"/>
    <property type="match status" value="2"/>
</dbReference>
<protein>
    <submittedName>
        <fullName evidence="9">Membrane protein</fullName>
    </submittedName>
</protein>
<dbReference type="Proteomes" id="UP000636949">
    <property type="component" value="Unassembled WGS sequence"/>
</dbReference>
<reference evidence="9" key="2">
    <citation type="submission" date="2020-09" db="EMBL/GenBank/DDBJ databases">
        <authorList>
            <person name="Sun Q."/>
            <person name="Zhou Y."/>
        </authorList>
    </citation>
    <scope>NUCLEOTIDE SEQUENCE</scope>
    <source>
        <strain evidence="9">CGMCC 1.15758</strain>
    </source>
</reference>
<dbReference type="AlphaFoldDB" id="A0A8J2Z3Y1"/>
<keyword evidence="5" id="KW-0812">Transmembrane</keyword>
<dbReference type="SUPFAM" id="SSF56954">
    <property type="entry name" value="Outer membrane efflux proteins (OEP)"/>
    <property type="match status" value="1"/>
</dbReference>
<evidence type="ECO:0000256" key="3">
    <source>
        <dbReference type="ARBA" id="ARBA00022448"/>
    </source>
</evidence>
<gene>
    <name evidence="9" type="primary">tolC</name>
    <name evidence="9" type="ORF">GCM10010995_11150</name>
</gene>
<dbReference type="NCBIfam" id="TIGR01844">
    <property type="entry name" value="type_I_sec_TolC"/>
    <property type="match status" value="1"/>
</dbReference>
<comment type="subcellular location">
    <subcellularLocation>
        <location evidence="1">Cell outer membrane</location>
    </subcellularLocation>
</comment>
<evidence type="ECO:0000256" key="6">
    <source>
        <dbReference type="ARBA" id="ARBA00023136"/>
    </source>
</evidence>
<feature type="signal peptide" evidence="8">
    <location>
        <begin position="1"/>
        <end position="19"/>
    </location>
</feature>
<reference evidence="9" key="1">
    <citation type="journal article" date="2014" name="Int. J. Syst. Evol. Microbiol.">
        <title>Complete genome sequence of Corynebacterium casei LMG S-19264T (=DSM 44701T), isolated from a smear-ripened cheese.</title>
        <authorList>
            <consortium name="US DOE Joint Genome Institute (JGI-PGF)"/>
            <person name="Walter F."/>
            <person name="Albersmeier A."/>
            <person name="Kalinowski J."/>
            <person name="Ruckert C."/>
        </authorList>
    </citation>
    <scope>NUCLEOTIDE SEQUENCE</scope>
    <source>
        <strain evidence="9">CGMCC 1.15758</strain>
    </source>
</reference>
<keyword evidence="3" id="KW-0813">Transport</keyword>
<dbReference type="InterPro" id="IPR051906">
    <property type="entry name" value="TolC-like"/>
</dbReference>
<evidence type="ECO:0000256" key="2">
    <source>
        <dbReference type="ARBA" id="ARBA00007613"/>
    </source>
</evidence>
<dbReference type="Gene3D" id="1.20.1600.10">
    <property type="entry name" value="Outer membrane efflux proteins (OEP)"/>
    <property type="match status" value="1"/>
</dbReference>
<evidence type="ECO:0000256" key="4">
    <source>
        <dbReference type="ARBA" id="ARBA00022452"/>
    </source>
</evidence>
<comment type="caution">
    <text evidence="9">The sequence shown here is derived from an EMBL/GenBank/DDBJ whole genome shotgun (WGS) entry which is preliminary data.</text>
</comment>
<keyword evidence="4" id="KW-1134">Transmembrane beta strand</keyword>
<dbReference type="EMBL" id="BMJS01000009">
    <property type="protein sequence ID" value="GGF95665.1"/>
    <property type="molecule type" value="Genomic_DNA"/>
</dbReference>
<dbReference type="OrthoDB" id="9813458at2"/>
<comment type="similarity">
    <text evidence="2">Belongs to the outer membrane factor (OMF) (TC 1.B.17) family.</text>
</comment>
<dbReference type="InterPro" id="IPR010130">
    <property type="entry name" value="T1SS_OMP_TolC"/>
</dbReference>
<dbReference type="GO" id="GO:0015562">
    <property type="term" value="F:efflux transmembrane transporter activity"/>
    <property type="evidence" value="ECO:0007669"/>
    <property type="project" value="InterPro"/>
</dbReference>
<evidence type="ECO:0000256" key="8">
    <source>
        <dbReference type="SAM" id="SignalP"/>
    </source>
</evidence>
<dbReference type="GO" id="GO:0015288">
    <property type="term" value="F:porin activity"/>
    <property type="evidence" value="ECO:0007669"/>
    <property type="project" value="TreeGrafter"/>
</dbReference>
<keyword evidence="6" id="KW-0472">Membrane</keyword>
<organism evidence="9 10">
    <name type="scientific">Cysteiniphilum litorale</name>
    <dbReference type="NCBI Taxonomy" id="2056700"/>
    <lineage>
        <taxon>Bacteria</taxon>
        <taxon>Pseudomonadati</taxon>
        <taxon>Pseudomonadota</taxon>
        <taxon>Gammaproteobacteria</taxon>
        <taxon>Thiotrichales</taxon>
        <taxon>Fastidiosibacteraceae</taxon>
        <taxon>Cysteiniphilum</taxon>
    </lineage>
</organism>
<dbReference type="InterPro" id="IPR003423">
    <property type="entry name" value="OMP_efflux"/>
</dbReference>
<dbReference type="GO" id="GO:0009279">
    <property type="term" value="C:cell outer membrane"/>
    <property type="evidence" value="ECO:0007669"/>
    <property type="project" value="UniProtKB-SubCell"/>
</dbReference>
<proteinExistence type="inferred from homology"/>